<organism evidence="1 2">
    <name type="scientific">Sporomusa silvacetica DSM 10669</name>
    <dbReference type="NCBI Taxonomy" id="1123289"/>
    <lineage>
        <taxon>Bacteria</taxon>
        <taxon>Bacillati</taxon>
        <taxon>Bacillota</taxon>
        <taxon>Negativicutes</taxon>
        <taxon>Selenomonadales</taxon>
        <taxon>Sporomusaceae</taxon>
        <taxon>Sporomusa</taxon>
    </lineage>
</organism>
<evidence type="ECO:0000313" key="2">
    <source>
        <dbReference type="Proteomes" id="UP000216752"/>
    </source>
</evidence>
<dbReference type="SMART" id="SM00710">
    <property type="entry name" value="PbH1"/>
    <property type="match status" value="5"/>
</dbReference>
<dbReference type="RefSeq" id="WP_094603464.1">
    <property type="nucleotide sequence ID" value="NZ_CP155573.1"/>
</dbReference>
<dbReference type="SUPFAM" id="SSF51126">
    <property type="entry name" value="Pectin lyase-like"/>
    <property type="match status" value="1"/>
</dbReference>
<proteinExistence type="predicted"/>
<dbReference type="InterPro" id="IPR012334">
    <property type="entry name" value="Pectin_lyas_fold"/>
</dbReference>
<protein>
    <recommendedName>
        <fullName evidence="3">Pectate lyase superfamily protein</fullName>
    </recommendedName>
</protein>
<dbReference type="EMBL" id="CP155573">
    <property type="protein sequence ID" value="XFO65412.1"/>
    <property type="molecule type" value="Genomic_DNA"/>
</dbReference>
<sequence length="893" mass="95552">MAYTKKYPLDITPDGDDVYTGTQKIDAEFGELYNILSNIGLVNLNSNRQSVLYGSRDLDGKFNYLTTSGLDVSITASVSVPLVVTFANGFNSNGTNDKIEAITNNVSAWVLSANQICYLYIDKDVNAGLLSYGYSLLPDLYQGSAPPSPMLDQHWFNEIDQKMYRWNGSAWEVKQRVFMAKAITGASISTLDIYSVKKETDSVEITSAESTGYGVISGCEILAQGTPAMTVKFGTVEDNIVHLQSTGKRFPIGSNSALAITTADATTPRIDLIYIDTSGVLRYAAGTPAISPVSPTVPSGCLDIYTVTVAAGATSITSTDITDLRVVKPNYQNMLFLSALDCGAKGDGVTDGTEAFIKLFKKAEKHNTDIIVPPLIYKLTGTIEFNFTKPRVVIMTGATILNYTTTVDPLLHIRSSCTLFAPKIINQPGTNPSPTSTWGEGTYLNSPLLISPLYGEDTATIGTAFSGVTVNNLEIEKSIPGASAVCVLGAVTGIELNNCTVDANATDSSDTLFAGFNVQSNGNSQRLSRVKINNCYVKNLAGEAIPYYLSGSRSLSAYNCGADSAKFGVIAHVGDDGTTAIGDAQLEFIGGEFTNISGYFVQVIGHKAADKSDKKLTSFTFERLRMIGKAGATSAVPLRVVSSPGGVRFRGNYMKDVNTGMYLTDCEGGDFSDNIFENILTSTFTYGGIGIALADKVNGNKFSNNKFISCDKEAMQFLSSSRNIVYNNKFYDVYRTGNTTIDHAAITLASNAQGNYIDKNIFGYSDQLVTPYKWISIKDATANLDKIIDNEFYACASGTSIYNYLSSSSYSLITLIKGNNSKSADALFVGANPLIDISGSLMTYLGSGSPLAGTHKVGDRVKIAIPTAGGYSYKECTTAGTPGTWKGTGLIEA</sequence>
<evidence type="ECO:0008006" key="3">
    <source>
        <dbReference type="Google" id="ProtNLM"/>
    </source>
</evidence>
<dbReference type="InterPro" id="IPR011050">
    <property type="entry name" value="Pectin_lyase_fold/virulence"/>
</dbReference>
<gene>
    <name evidence="1" type="ORF">SPSIL_015220</name>
</gene>
<name>A0ABZ3IIW1_9FIRM</name>
<evidence type="ECO:0000313" key="1">
    <source>
        <dbReference type="EMBL" id="XFO65412.1"/>
    </source>
</evidence>
<dbReference type="Proteomes" id="UP000216752">
    <property type="component" value="Chromosome"/>
</dbReference>
<reference evidence="1" key="1">
    <citation type="submission" date="2024-05" db="EMBL/GenBank/DDBJ databases">
        <title>Isolation and characterization of Sporomusa carbonis sp. nov., a carboxydotrophic hydrogenogen in the genus of Sporomusa isolated from a charcoal burning pile.</title>
        <authorList>
            <person name="Boeer T."/>
            <person name="Rosenbaum F."/>
            <person name="Eysell L."/>
            <person name="Mueller V."/>
            <person name="Daniel R."/>
            <person name="Poehlein A."/>
        </authorList>
    </citation>
    <scope>NUCLEOTIDE SEQUENCE [LARGE SCALE GENOMIC DNA]</scope>
    <source>
        <strain evidence="1">DSM 10669</strain>
    </source>
</reference>
<dbReference type="InterPro" id="IPR006626">
    <property type="entry name" value="PbH1"/>
</dbReference>
<dbReference type="Gene3D" id="2.160.20.10">
    <property type="entry name" value="Single-stranded right-handed beta-helix, Pectin lyase-like"/>
    <property type="match status" value="1"/>
</dbReference>
<accession>A0ABZ3IIW1</accession>
<keyword evidence="2" id="KW-1185">Reference proteome</keyword>